<proteinExistence type="inferred from homology"/>
<evidence type="ECO:0000313" key="10">
    <source>
        <dbReference type="EMBL" id="MBK9716859.1"/>
    </source>
</evidence>
<evidence type="ECO:0000259" key="8">
    <source>
        <dbReference type="PROSITE" id="PS51371"/>
    </source>
</evidence>
<feature type="domain" description="CBS" evidence="8">
    <location>
        <begin position="273"/>
        <end position="324"/>
    </location>
</feature>
<dbReference type="GO" id="GO:0046872">
    <property type="term" value="F:metal ion binding"/>
    <property type="evidence" value="ECO:0007669"/>
    <property type="project" value="UniProtKB-KW"/>
</dbReference>
<dbReference type="CDD" id="cd04604">
    <property type="entry name" value="CBS_pair_SIS_assoc"/>
    <property type="match status" value="1"/>
</dbReference>
<dbReference type="Gene3D" id="3.10.580.10">
    <property type="entry name" value="CBS-domain"/>
    <property type="match status" value="1"/>
</dbReference>
<dbReference type="Pfam" id="PF00571">
    <property type="entry name" value="CBS"/>
    <property type="match status" value="1"/>
</dbReference>
<dbReference type="InterPro" id="IPR046342">
    <property type="entry name" value="CBS_dom_sf"/>
</dbReference>
<dbReference type="Proteomes" id="UP000808349">
    <property type="component" value="Unassembled WGS sequence"/>
</dbReference>
<protein>
    <submittedName>
        <fullName evidence="10">KpsF/GutQ family sugar-phosphate isomerase</fullName>
    </submittedName>
</protein>
<dbReference type="GO" id="GO:0097367">
    <property type="term" value="F:carbohydrate derivative binding"/>
    <property type="evidence" value="ECO:0007669"/>
    <property type="project" value="InterPro"/>
</dbReference>
<reference evidence="10 11" key="1">
    <citation type="submission" date="2020-10" db="EMBL/GenBank/DDBJ databases">
        <title>Connecting structure to function with the recovery of over 1000 high-quality activated sludge metagenome-assembled genomes encoding full-length rRNA genes using long-read sequencing.</title>
        <authorList>
            <person name="Singleton C.M."/>
            <person name="Petriglieri F."/>
            <person name="Kristensen J.M."/>
            <person name="Kirkegaard R.H."/>
            <person name="Michaelsen T.Y."/>
            <person name="Andersen M.H."/>
            <person name="Karst S.M."/>
            <person name="Dueholm M.S."/>
            <person name="Nielsen P.H."/>
            <person name="Albertsen M."/>
        </authorList>
    </citation>
    <scope>NUCLEOTIDE SEQUENCE [LARGE SCALE GENOMIC DNA]</scope>
    <source>
        <strain evidence="10">Ribe_18-Q3-R11-54_BAT3C.373</strain>
    </source>
</reference>
<sequence>MTESIKKSIQESALSCINIEAQVIAQLHTSVNDAFIQAIYSIYQSPGRLVITGIGKSAIIGQKIVATLNSTGTPALFMHAADAIHGDLGMVQSNDIVLCISKSGETPEIKLLVPLVKGRGSLLIGICAQAHSFLALQSDYLIYTPVSQEAEPNNLAPTSSTTAQLVIGDAIAVALISLRGFSQLDFAHYHPGGSLGKKLHLKVDDLYRLNDKPKVALNATFHDTLIEISSKRLGATVVMDELEEIAGMVTDGDIRRAFEKYSDVSKLTAETIMNKNPKMISAEAMATDALQVMQDNKISQLVVLENDKYVGIIHLHDILREGII</sequence>
<keyword evidence="5" id="KW-0479">Metal-binding</keyword>
<keyword evidence="3 7" id="KW-0129">CBS domain</keyword>
<organism evidence="10 11">
    <name type="scientific">Candidatus Defluviibacterium haderslevense</name>
    <dbReference type="NCBI Taxonomy" id="2981993"/>
    <lineage>
        <taxon>Bacteria</taxon>
        <taxon>Pseudomonadati</taxon>
        <taxon>Bacteroidota</taxon>
        <taxon>Saprospiria</taxon>
        <taxon>Saprospirales</taxon>
        <taxon>Saprospiraceae</taxon>
        <taxon>Candidatus Defluviibacterium</taxon>
    </lineage>
</organism>
<dbReference type="PANTHER" id="PTHR42745:SF1">
    <property type="entry name" value="ARABINOSE 5-PHOSPHATE ISOMERASE KDSD"/>
    <property type="match status" value="1"/>
</dbReference>
<feature type="site" description="Catalytically relevant" evidence="6">
    <location>
        <position position="149"/>
    </location>
</feature>
<evidence type="ECO:0000256" key="6">
    <source>
        <dbReference type="PIRSR" id="PIRSR004692-3"/>
    </source>
</evidence>
<dbReference type="EMBL" id="JADKFW010000004">
    <property type="protein sequence ID" value="MBK9716859.1"/>
    <property type="molecule type" value="Genomic_DNA"/>
</dbReference>
<dbReference type="InterPro" id="IPR035474">
    <property type="entry name" value="SIS_Kpsf"/>
</dbReference>
<comment type="similarity">
    <text evidence="1 4">Belongs to the SIS family. GutQ/KpsF subfamily.</text>
</comment>
<dbReference type="InterPro" id="IPR000644">
    <property type="entry name" value="CBS_dom"/>
</dbReference>
<evidence type="ECO:0000256" key="3">
    <source>
        <dbReference type="ARBA" id="ARBA00023122"/>
    </source>
</evidence>
<feature type="site" description="Catalytically relevant" evidence="6">
    <location>
        <position position="190"/>
    </location>
</feature>
<name>A0A9D7XCK4_9BACT</name>
<feature type="site" description="Catalytically relevant" evidence="6">
    <location>
        <position position="56"/>
    </location>
</feature>
<dbReference type="PROSITE" id="PS51464">
    <property type="entry name" value="SIS"/>
    <property type="match status" value="1"/>
</dbReference>
<dbReference type="GO" id="GO:0005975">
    <property type="term" value="P:carbohydrate metabolic process"/>
    <property type="evidence" value="ECO:0007669"/>
    <property type="project" value="InterPro"/>
</dbReference>
<feature type="binding site" evidence="5">
    <location>
        <position position="79"/>
    </location>
    <ligand>
        <name>Zn(2+)</name>
        <dbReference type="ChEBI" id="CHEBI:29105"/>
    </ligand>
</feature>
<accession>A0A9D7XCK4</accession>
<evidence type="ECO:0000259" key="9">
    <source>
        <dbReference type="PROSITE" id="PS51464"/>
    </source>
</evidence>
<dbReference type="GO" id="GO:0019146">
    <property type="term" value="F:arabinose-5-phosphate isomerase activity"/>
    <property type="evidence" value="ECO:0007669"/>
    <property type="project" value="UniProtKB-ARBA"/>
</dbReference>
<dbReference type="InterPro" id="IPR001347">
    <property type="entry name" value="SIS_dom"/>
</dbReference>
<dbReference type="FunFam" id="3.40.50.10490:FF:000011">
    <property type="entry name" value="Arabinose 5-phosphate isomerase"/>
    <property type="match status" value="1"/>
</dbReference>
<keyword evidence="5" id="KW-0862">Zinc</keyword>
<evidence type="ECO:0000256" key="1">
    <source>
        <dbReference type="ARBA" id="ARBA00008165"/>
    </source>
</evidence>
<feature type="domain" description="SIS" evidence="9">
    <location>
        <begin position="38"/>
        <end position="181"/>
    </location>
</feature>
<dbReference type="Pfam" id="PF01380">
    <property type="entry name" value="SIS"/>
    <property type="match status" value="1"/>
</dbReference>
<dbReference type="NCBIfam" id="TIGR00393">
    <property type="entry name" value="kpsF"/>
    <property type="match status" value="1"/>
</dbReference>
<dbReference type="SUPFAM" id="SSF54631">
    <property type="entry name" value="CBS-domain pair"/>
    <property type="match status" value="1"/>
</dbReference>
<comment type="caution">
    <text evidence="10">The sequence shown here is derived from an EMBL/GenBank/DDBJ whole genome shotgun (WGS) entry which is preliminary data.</text>
</comment>
<evidence type="ECO:0000256" key="5">
    <source>
        <dbReference type="PIRSR" id="PIRSR004692-2"/>
    </source>
</evidence>
<dbReference type="PANTHER" id="PTHR42745">
    <property type="match status" value="1"/>
</dbReference>
<dbReference type="GO" id="GO:1901135">
    <property type="term" value="P:carbohydrate derivative metabolic process"/>
    <property type="evidence" value="ECO:0007669"/>
    <property type="project" value="InterPro"/>
</dbReference>
<dbReference type="AlphaFoldDB" id="A0A9D7XCK4"/>
<dbReference type="Gene3D" id="3.40.50.10490">
    <property type="entry name" value="Glucose-6-phosphate isomerase like protein, domain 1"/>
    <property type="match status" value="1"/>
</dbReference>
<dbReference type="PIRSF" id="PIRSF004692">
    <property type="entry name" value="KdsD_KpsF"/>
    <property type="match status" value="1"/>
</dbReference>
<feature type="site" description="Catalytically relevant" evidence="6">
    <location>
        <position position="108"/>
    </location>
</feature>
<evidence type="ECO:0000256" key="2">
    <source>
        <dbReference type="ARBA" id="ARBA00022737"/>
    </source>
</evidence>
<gene>
    <name evidence="10" type="ORF">IPO85_04970</name>
</gene>
<dbReference type="InterPro" id="IPR004800">
    <property type="entry name" value="KdsD/KpsF-type"/>
</dbReference>
<dbReference type="CDD" id="cd05014">
    <property type="entry name" value="SIS_Kpsf"/>
    <property type="match status" value="1"/>
</dbReference>
<keyword evidence="10" id="KW-0413">Isomerase</keyword>
<dbReference type="SUPFAM" id="SSF53697">
    <property type="entry name" value="SIS domain"/>
    <property type="match status" value="1"/>
</dbReference>
<dbReference type="SMART" id="SM00116">
    <property type="entry name" value="CBS"/>
    <property type="match status" value="2"/>
</dbReference>
<dbReference type="PROSITE" id="PS51371">
    <property type="entry name" value="CBS"/>
    <property type="match status" value="1"/>
</dbReference>
<keyword evidence="2" id="KW-0677">Repeat</keyword>
<evidence type="ECO:0000256" key="7">
    <source>
        <dbReference type="PROSITE-ProRule" id="PRU00703"/>
    </source>
</evidence>
<dbReference type="InterPro" id="IPR046348">
    <property type="entry name" value="SIS_dom_sf"/>
</dbReference>
<evidence type="ECO:0000313" key="11">
    <source>
        <dbReference type="Proteomes" id="UP000808349"/>
    </source>
</evidence>
<dbReference type="InterPro" id="IPR050986">
    <property type="entry name" value="GutQ/KpsF_isomerases"/>
</dbReference>
<evidence type="ECO:0000256" key="4">
    <source>
        <dbReference type="PIRNR" id="PIRNR004692"/>
    </source>
</evidence>